<dbReference type="InterPro" id="IPR051023">
    <property type="entry name" value="PP2A_Regulatory_Subunit_A"/>
</dbReference>
<comment type="similarity">
    <text evidence="2">Belongs to the phosphatase 2A regulatory subunit A family.</text>
</comment>
<dbReference type="PROSITE" id="PS50077">
    <property type="entry name" value="HEAT_REPEAT"/>
    <property type="match status" value="11"/>
</dbReference>
<evidence type="ECO:0000313" key="6">
    <source>
        <dbReference type="EMBL" id="KAE9536851.1"/>
    </source>
</evidence>
<dbReference type="Proteomes" id="UP000475862">
    <property type="component" value="Unassembled WGS sequence"/>
</dbReference>
<protein>
    <recommendedName>
        <fullName evidence="3">Protein phosphatase PP2A regulatory subunit A</fullName>
    </recommendedName>
</protein>
<dbReference type="SUPFAM" id="SSF48371">
    <property type="entry name" value="ARM repeat"/>
    <property type="match status" value="1"/>
</dbReference>
<gene>
    <name evidence="6" type="ORF">AGLY_006913</name>
</gene>
<feature type="repeat" description="HEAT" evidence="4">
    <location>
        <begin position="159"/>
        <end position="197"/>
    </location>
</feature>
<evidence type="ECO:0000313" key="7">
    <source>
        <dbReference type="Proteomes" id="UP000475862"/>
    </source>
</evidence>
<feature type="repeat" description="HEAT" evidence="4">
    <location>
        <begin position="577"/>
        <end position="615"/>
    </location>
</feature>
<feature type="repeat" description="HEAT" evidence="4">
    <location>
        <begin position="198"/>
        <end position="236"/>
    </location>
</feature>
<feature type="repeat" description="HEAT" evidence="4">
    <location>
        <begin position="276"/>
        <end position="312"/>
    </location>
</feature>
<evidence type="ECO:0000256" key="1">
    <source>
        <dbReference type="ARBA" id="ARBA00022737"/>
    </source>
</evidence>
<feature type="repeat" description="HEAT" evidence="4">
    <location>
        <begin position="538"/>
        <end position="576"/>
    </location>
</feature>
<dbReference type="EMBL" id="VYZN01000020">
    <property type="protein sequence ID" value="KAE9536851.1"/>
    <property type="molecule type" value="Genomic_DNA"/>
</dbReference>
<name>A0A6G0TQ67_APHGL</name>
<feature type="repeat" description="HEAT" evidence="4">
    <location>
        <begin position="97"/>
        <end position="135"/>
    </location>
</feature>
<dbReference type="InterPro" id="IPR016024">
    <property type="entry name" value="ARM-type_fold"/>
</dbReference>
<evidence type="ECO:0000256" key="4">
    <source>
        <dbReference type="PROSITE-ProRule" id="PRU00103"/>
    </source>
</evidence>
<dbReference type="AlphaFoldDB" id="A0A6G0TQ67"/>
<dbReference type="PANTHER" id="PTHR10648:SF4">
    <property type="entry name" value="PROTEIN PHOSPHATASE 2 (FORMERLY 2A), REGULATORY SUBUNIT A, BETA ISOFORM-RELATED"/>
    <property type="match status" value="1"/>
</dbReference>
<dbReference type="InterPro" id="IPR000357">
    <property type="entry name" value="HEAT"/>
</dbReference>
<evidence type="ECO:0000256" key="2">
    <source>
        <dbReference type="ARBA" id="ARBA00038332"/>
    </source>
</evidence>
<dbReference type="GO" id="GO:0019888">
    <property type="term" value="F:protein phosphatase regulator activity"/>
    <property type="evidence" value="ECO:0007669"/>
    <property type="project" value="TreeGrafter"/>
</dbReference>
<feature type="repeat" description="HEAT" evidence="4">
    <location>
        <begin position="617"/>
        <end position="646"/>
    </location>
</feature>
<accession>A0A6G0TQ67</accession>
<dbReference type="PANTHER" id="PTHR10648">
    <property type="entry name" value="SERINE/THREONINE-PROTEIN PHOSPHATASE PP2A 65 KDA REGULATORY SUBUNIT"/>
    <property type="match status" value="1"/>
</dbReference>
<organism evidence="6 7">
    <name type="scientific">Aphis glycines</name>
    <name type="common">Soybean aphid</name>
    <dbReference type="NCBI Taxonomy" id="307491"/>
    <lineage>
        <taxon>Eukaryota</taxon>
        <taxon>Metazoa</taxon>
        <taxon>Ecdysozoa</taxon>
        <taxon>Arthropoda</taxon>
        <taxon>Hexapoda</taxon>
        <taxon>Insecta</taxon>
        <taxon>Pterygota</taxon>
        <taxon>Neoptera</taxon>
        <taxon>Paraneoptera</taxon>
        <taxon>Hemiptera</taxon>
        <taxon>Sternorrhyncha</taxon>
        <taxon>Aphidomorpha</taxon>
        <taxon>Aphidoidea</taxon>
        <taxon>Aphididae</taxon>
        <taxon>Aphidini</taxon>
        <taxon>Aphis</taxon>
        <taxon>Aphis</taxon>
    </lineage>
</organism>
<dbReference type="Gene3D" id="1.25.10.10">
    <property type="entry name" value="Leucine-rich Repeat Variant"/>
    <property type="match status" value="1"/>
</dbReference>
<feature type="repeat" description="HEAT" evidence="4">
    <location>
        <begin position="336"/>
        <end position="374"/>
    </location>
</feature>
<evidence type="ECO:0000256" key="3">
    <source>
        <dbReference type="ARBA" id="ARBA00082658"/>
    </source>
</evidence>
<feature type="repeat" description="HEAT" evidence="4">
    <location>
        <begin position="237"/>
        <end position="273"/>
    </location>
</feature>
<evidence type="ECO:0000259" key="5">
    <source>
        <dbReference type="Pfam" id="PF22646"/>
    </source>
</evidence>
<dbReference type="GO" id="GO:0005634">
    <property type="term" value="C:nucleus"/>
    <property type="evidence" value="ECO:0007669"/>
    <property type="project" value="TreeGrafter"/>
</dbReference>
<dbReference type="GO" id="GO:0005829">
    <property type="term" value="C:cytosol"/>
    <property type="evidence" value="ECO:0007669"/>
    <property type="project" value="TreeGrafter"/>
</dbReference>
<comment type="caution">
    <text evidence="6">The sequence shown here is derived from an EMBL/GenBank/DDBJ whole genome shotgun (WGS) entry which is preliminary data.</text>
</comment>
<keyword evidence="7" id="KW-1185">Reference proteome</keyword>
<feature type="domain" description="Phosphatase PP2A regulatory subunit A/Splicing factor 3B subunit 1-like HEAT repeat" evidence="5">
    <location>
        <begin position="269"/>
        <end position="367"/>
    </location>
</feature>
<reference evidence="6 7" key="1">
    <citation type="submission" date="2019-08" db="EMBL/GenBank/DDBJ databases">
        <title>The genome of the soybean aphid Biotype 1, its phylome, world population structure and adaptation to the North American continent.</title>
        <authorList>
            <person name="Giordano R."/>
            <person name="Donthu R.K."/>
            <person name="Hernandez A.G."/>
            <person name="Wright C.L."/>
            <person name="Zimin A.V."/>
        </authorList>
    </citation>
    <scope>NUCLEOTIDE SEQUENCE [LARGE SCALE GENOMIC DNA]</scope>
    <source>
        <tissue evidence="6">Whole aphids</tissue>
    </source>
</reference>
<proteinExistence type="inferred from homology"/>
<feature type="repeat" description="HEAT" evidence="4">
    <location>
        <begin position="375"/>
        <end position="413"/>
    </location>
</feature>
<dbReference type="GO" id="GO:0000159">
    <property type="term" value="C:protein phosphatase type 2A complex"/>
    <property type="evidence" value="ECO:0007669"/>
    <property type="project" value="TreeGrafter"/>
</dbReference>
<dbReference type="FunFam" id="1.25.10.10:FF:000011">
    <property type="entry name" value="Serine/threonine-protein phosphatase 2A regulatory subunit A alpha isoform"/>
    <property type="match status" value="1"/>
</dbReference>
<dbReference type="Pfam" id="PF02985">
    <property type="entry name" value="HEAT"/>
    <property type="match status" value="2"/>
</dbReference>
<keyword evidence="1" id="KW-0677">Repeat</keyword>
<sequence>MAATTLPSGEPASEDTSLYPIAVLIDELKNEDVQLRLNSIKKLSTIALALGVERTRVELIPFLTETIYDEDEVLLALAEQLGNFTSYVGGPDFAYTLLPPLESLATVEETVVRDKAVESLRQIAVLHSPTDLENHFVSLVIRLASGDWFTSRTSACAELRNFFRNLCQDDTPMVRRAAAGKLGEFAKVVELDSLKNDLIPMFSSLAQDEQDSVRLLAIEACVSIASLLTHEDVNDLVMPTLRLCTSDSSWRVRYMVADKFTELQKAVGPEITRIDLVPTFQSLLRDTEAEVRAAAANKVCDFCRNLCPPVASGALLNDPNATQTSNAVDSIIMTSILPVVKGLVADTNQHVKSALASVIMGLSPILGKQRTLDHLLPLFLTQLKDECPEVRLNIISNLDCVNEVIGIQRLSETLLPAIVELAEDPKWRVRLAIIEYMPLLASQLGVQFFDDKLNSLCMTWLTDHAIFGLFDIIIQMQINPGPNNYAFLHTLTCILSLNVNPLSWYQYNKHMYAIREAATLNLKKLVEKFGAEWAQTSVIPKVIVMARDPNYLHRMTFLFCINELAEVCGPEITAKTMLPTVLSMASDSVANVRFNVAKTLQKIGPIVAQSAAVKSQIKPVLDKLNTDTDVDVKYFAAEAMSIIACN</sequence>
<dbReference type="OrthoDB" id="340346at2759"/>
<dbReference type="InterPro" id="IPR021133">
    <property type="entry name" value="HEAT_type_2"/>
</dbReference>
<dbReference type="Pfam" id="PF22646">
    <property type="entry name" value="PPP2R1A-like_HEAT"/>
    <property type="match status" value="1"/>
</dbReference>
<dbReference type="InterPro" id="IPR054573">
    <property type="entry name" value="PP2A/SF3B1-like_HEAT"/>
</dbReference>
<feature type="repeat" description="HEAT" evidence="4">
    <location>
        <begin position="414"/>
        <end position="452"/>
    </location>
</feature>
<dbReference type="InterPro" id="IPR011989">
    <property type="entry name" value="ARM-like"/>
</dbReference>